<accession>A0A8H4QWZ6</accession>
<keyword evidence="8" id="KW-0333">Golgi apparatus</keyword>
<evidence type="ECO:0000256" key="1">
    <source>
        <dbReference type="ARBA" id="ARBA00002978"/>
    </source>
</evidence>
<feature type="transmembrane region" description="Helical" evidence="10">
    <location>
        <begin position="46"/>
        <end position="64"/>
    </location>
</feature>
<evidence type="ECO:0000256" key="5">
    <source>
        <dbReference type="ARBA" id="ARBA00020673"/>
    </source>
</evidence>
<sequence>MARKSRPREDDEIPLKEIKSGGEEGEIEYEYKDVQWKDFVTKPKYIPWWILSIVILVLVALMMLKHDQIVTALQPVSSNIRSKPWGFIIPILILIIISFPPLFGHEIIALLCGVVYGLWIGFAIVAAGTFLGEIGTWYAFKHALRKKAIKLERTNLNYGAMAALSREGGFWIVLLIRFSIIPSHFSTAVFSTCDVKFWHFAVATFLTLPKQILLVYLGVIFNSENKDNRINYLIFALTFLVTIVAGIYIYTKMRQFKKSLLEAQEQRRLEKQAMGSDMQQDMNMQMEGVTVDMHSQPDMRMQQMHQMPMEVDMRGGDMGVPMQQDMRMQYDMRMQHDMRMQNQGQQQQIGFI</sequence>
<evidence type="ECO:0000256" key="3">
    <source>
        <dbReference type="ARBA" id="ARBA00008640"/>
    </source>
</evidence>
<dbReference type="GO" id="GO:0000139">
    <property type="term" value="C:Golgi membrane"/>
    <property type="evidence" value="ECO:0007669"/>
    <property type="project" value="UniProtKB-SubCell"/>
</dbReference>
<evidence type="ECO:0000256" key="10">
    <source>
        <dbReference type="SAM" id="Phobius"/>
    </source>
</evidence>
<feature type="transmembrane region" description="Helical" evidence="10">
    <location>
        <begin position="197"/>
        <end position="220"/>
    </location>
</feature>
<dbReference type="PANTHER" id="PTHR47549">
    <property type="entry name" value="GOLGI APPARATUS MEMBRANE PROTEIN TVP38-RELATED"/>
    <property type="match status" value="1"/>
</dbReference>
<keyword evidence="9 10" id="KW-0472">Membrane</keyword>
<comment type="function">
    <text evidence="1">Golgi membrane protein involved in vesicular trafficking and spindle migration.</text>
</comment>
<feature type="transmembrane region" description="Helical" evidence="10">
    <location>
        <begin position="232"/>
        <end position="250"/>
    </location>
</feature>
<dbReference type="InterPro" id="IPR032816">
    <property type="entry name" value="VTT_dom"/>
</dbReference>
<evidence type="ECO:0000259" key="11">
    <source>
        <dbReference type="Pfam" id="PF09335"/>
    </source>
</evidence>
<evidence type="ECO:0000256" key="4">
    <source>
        <dbReference type="ARBA" id="ARBA00013533"/>
    </source>
</evidence>
<dbReference type="Proteomes" id="UP000566819">
    <property type="component" value="Unassembled WGS sequence"/>
</dbReference>
<keyword evidence="6 10" id="KW-0812">Transmembrane</keyword>
<feature type="transmembrane region" description="Helical" evidence="10">
    <location>
        <begin position="170"/>
        <end position="191"/>
    </location>
</feature>
<evidence type="ECO:0000256" key="9">
    <source>
        <dbReference type="ARBA" id="ARBA00023136"/>
    </source>
</evidence>
<feature type="transmembrane region" description="Helical" evidence="10">
    <location>
        <begin position="85"/>
        <end position="104"/>
    </location>
</feature>
<evidence type="ECO:0000313" key="13">
    <source>
        <dbReference type="Proteomes" id="UP000566819"/>
    </source>
</evidence>
<evidence type="ECO:0000256" key="6">
    <source>
        <dbReference type="ARBA" id="ARBA00022692"/>
    </source>
</evidence>
<organism evidence="12 13">
    <name type="scientific">Cudoniella acicularis</name>
    <dbReference type="NCBI Taxonomy" id="354080"/>
    <lineage>
        <taxon>Eukaryota</taxon>
        <taxon>Fungi</taxon>
        <taxon>Dikarya</taxon>
        <taxon>Ascomycota</taxon>
        <taxon>Pezizomycotina</taxon>
        <taxon>Leotiomycetes</taxon>
        <taxon>Helotiales</taxon>
        <taxon>Tricladiaceae</taxon>
        <taxon>Cudoniella</taxon>
    </lineage>
</organism>
<feature type="transmembrane region" description="Helical" evidence="10">
    <location>
        <begin position="116"/>
        <end position="140"/>
    </location>
</feature>
<keyword evidence="7 10" id="KW-1133">Transmembrane helix</keyword>
<protein>
    <recommendedName>
        <fullName evidence="4">Golgi apparatus membrane protein TVP38</fullName>
    </recommendedName>
    <alternativeName>
        <fullName evidence="5">Golgi apparatus membrane protein tvp38</fullName>
    </alternativeName>
</protein>
<evidence type="ECO:0000256" key="8">
    <source>
        <dbReference type="ARBA" id="ARBA00023034"/>
    </source>
</evidence>
<gene>
    <name evidence="12" type="ORF">G7Y89_g14904</name>
</gene>
<dbReference type="InterPro" id="IPR051076">
    <property type="entry name" value="Golgi_membrane_TVP38/TMEM64"/>
</dbReference>
<reference evidence="12 13" key="1">
    <citation type="submission" date="2020-03" db="EMBL/GenBank/DDBJ databases">
        <title>Draft Genome Sequence of Cudoniella acicularis.</title>
        <authorList>
            <person name="Buettner E."/>
            <person name="Kellner H."/>
        </authorList>
    </citation>
    <scope>NUCLEOTIDE SEQUENCE [LARGE SCALE GENOMIC DNA]</scope>
    <source>
        <strain evidence="12 13">DSM 108380</strain>
    </source>
</reference>
<dbReference type="PANTHER" id="PTHR47549:SF2">
    <property type="entry name" value="GOLGI APPARATUS MEMBRANE PROTEIN TVP38"/>
    <property type="match status" value="1"/>
</dbReference>
<dbReference type="Pfam" id="PF09335">
    <property type="entry name" value="VTT_dom"/>
    <property type="match status" value="1"/>
</dbReference>
<comment type="subcellular location">
    <subcellularLocation>
        <location evidence="2">Golgi apparatus membrane</location>
        <topology evidence="2">Multi-pass membrane protein</topology>
    </subcellularLocation>
</comment>
<name>A0A8H4QWZ6_9HELO</name>
<feature type="domain" description="VTT" evidence="11">
    <location>
        <begin position="105"/>
        <end position="218"/>
    </location>
</feature>
<proteinExistence type="inferred from homology"/>
<comment type="caution">
    <text evidence="12">The sequence shown here is derived from an EMBL/GenBank/DDBJ whole genome shotgun (WGS) entry which is preliminary data.</text>
</comment>
<evidence type="ECO:0000256" key="2">
    <source>
        <dbReference type="ARBA" id="ARBA00004653"/>
    </source>
</evidence>
<dbReference type="EMBL" id="JAAMPI010002106">
    <property type="protein sequence ID" value="KAF4618399.1"/>
    <property type="molecule type" value="Genomic_DNA"/>
</dbReference>
<dbReference type="OrthoDB" id="166803at2759"/>
<dbReference type="AlphaFoldDB" id="A0A8H4QWZ6"/>
<keyword evidence="13" id="KW-1185">Reference proteome</keyword>
<comment type="similarity">
    <text evidence="3">Belongs to the TVP38/TMEM64 family.</text>
</comment>
<evidence type="ECO:0000313" key="12">
    <source>
        <dbReference type="EMBL" id="KAF4618399.1"/>
    </source>
</evidence>
<evidence type="ECO:0000256" key="7">
    <source>
        <dbReference type="ARBA" id="ARBA00022989"/>
    </source>
</evidence>